<sequence>MYFGKQTKAYGAEMILGILFFATLFLGISIMLADAESDKSEKGQALLSEEAATDSIYRYYSLKNKISYAEMENLLLRARDNSKEAEMDTTATIEKVREAADKFQRSWEIIERTIANIEKKAKVESVLVGASNDVGVLRFQLVQIKDQLRELKKLKADIDQYASVAILHQNIEAMEQAQNRVENFILAEQNKFSFFGWFVSIL</sequence>
<dbReference type="Proteomes" id="UP000176192">
    <property type="component" value="Unassembled WGS sequence"/>
</dbReference>
<protein>
    <submittedName>
        <fullName evidence="2">Uncharacterized protein</fullName>
    </submittedName>
</protein>
<name>A0A1F6YB58_9BACT</name>
<feature type="coiled-coil region" evidence="1">
    <location>
        <begin position="137"/>
        <end position="164"/>
    </location>
</feature>
<accession>A0A1F6YB58</accession>
<reference evidence="2 3" key="1">
    <citation type="journal article" date="2016" name="Nat. Commun.">
        <title>Thousands of microbial genomes shed light on interconnected biogeochemical processes in an aquifer system.</title>
        <authorList>
            <person name="Anantharaman K."/>
            <person name="Brown C.T."/>
            <person name="Hug L.A."/>
            <person name="Sharon I."/>
            <person name="Castelle C.J."/>
            <person name="Probst A.J."/>
            <person name="Thomas B.C."/>
            <person name="Singh A."/>
            <person name="Wilkins M.J."/>
            <person name="Karaoz U."/>
            <person name="Brodie E.L."/>
            <person name="Williams K.H."/>
            <person name="Hubbard S.S."/>
            <person name="Banfield J.F."/>
        </authorList>
    </citation>
    <scope>NUCLEOTIDE SEQUENCE [LARGE SCALE GENOMIC DNA]</scope>
</reference>
<keyword evidence="1" id="KW-0175">Coiled coil</keyword>
<proteinExistence type="predicted"/>
<dbReference type="EMBL" id="MFVV01000016">
    <property type="protein sequence ID" value="OGJ03595.1"/>
    <property type="molecule type" value="Genomic_DNA"/>
</dbReference>
<evidence type="ECO:0000313" key="2">
    <source>
        <dbReference type="EMBL" id="OGJ03595.1"/>
    </source>
</evidence>
<dbReference type="AlphaFoldDB" id="A0A1F6YB58"/>
<organism evidence="2 3">
    <name type="scientific">Candidatus Nomurabacteria bacterium RIFCSPLOWO2_12_FULL_46_14</name>
    <dbReference type="NCBI Taxonomy" id="1801797"/>
    <lineage>
        <taxon>Bacteria</taxon>
        <taxon>Candidatus Nomuraibacteriota</taxon>
    </lineage>
</organism>
<comment type="caution">
    <text evidence="2">The sequence shown here is derived from an EMBL/GenBank/DDBJ whole genome shotgun (WGS) entry which is preliminary data.</text>
</comment>
<evidence type="ECO:0000313" key="3">
    <source>
        <dbReference type="Proteomes" id="UP000176192"/>
    </source>
</evidence>
<dbReference type="STRING" id="1801797.A3G06_02015"/>
<gene>
    <name evidence="2" type="ORF">A3G06_02015</name>
</gene>
<evidence type="ECO:0000256" key="1">
    <source>
        <dbReference type="SAM" id="Coils"/>
    </source>
</evidence>